<comment type="similarity">
    <text evidence="1">Belongs to the phD/YefM antitoxin family.</text>
</comment>
<protein>
    <submittedName>
        <fullName evidence="2">Uncharacterized protein</fullName>
    </submittedName>
</protein>
<dbReference type="GO" id="GO:0097351">
    <property type="term" value="F:toxin sequestering activity"/>
    <property type="evidence" value="ECO:0007669"/>
    <property type="project" value="TreeGrafter"/>
</dbReference>
<gene>
    <name evidence="2" type="ORF">AVDCRST_MAG62-940</name>
</gene>
<dbReference type="EMBL" id="CADCWB010000119">
    <property type="protein sequence ID" value="CAA9518059.1"/>
    <property type="molecule type" value="Genomic_DNA"/>
</dbReference>
<sequence>MSVMSIREFNSAVSRTLARVEKGETVEITRNGKVIAELKPPRQRRTDDPEWQENLRKLMKIMDQGIPLGGPASYEERTS</sequence>
<accession>A0A6J4TB50</accession>
<proteinExistence type="inferred from homology"/>
<dbReference type="InterPro" id="IPR051416">
    <property type="entry name" value="phD-YefM_TA_antitoxins"/>
</dbReference>
<name>A0A6J4TB50_9SPHN</name>
<evidence type="ECO:0000313" key="2">
    <source>
        <dbReference type="EMBL" id="CAA9518059.1"/>
    </source>
</evidence>
<dbReference type="PANTHER" id="PTHR35377:SF5">
    <property type="entry name" value="ANTITOXIN VAPB46"/>
    <property type="match status" value="1"/>
</dbReference>
<dbReference type="AlphaFoldDB" id="A0A6J4TB50"/>
<dbReference type="InterPro" id="IPR036165">
    <property type="entry name" value="YefM-like_sf"/>
</dbReference>
<evidence type="ECO:0000256" key="1">
    <source>
        <dbReference type="ARBA" id="ARBA00009981"/>
    </source>
</evidence>
<reference evidence="2" key="1">
    <citation type="submission" date="2020-02" db="EMBL/GenBank/DDBJ databases">
        <authorList>
            <person name="Meier V. D."/>
        </authorList>
    </citation>
    <scope>NUCLEOTIDE SEQUENCE</scope>
    <source>
        <strain evidence="2">AVDCRST_MAG62</strain>
    </source>
</reference>
<dbReference type="SUPFAM" id="SSF143120">
    <property type="entry name" value="YefM-like"/>
    <property type="match status" value="1"/>
</dbReference>
<dbReference type="Gene3D" id="3.40.1620.10">
    <property type="entry name" value="YefM-like domain"/>
    <property type="match status" value="1"/>
</dbReference>
<dbReference type="PANTHER" id="PTHR35377">
    <property type="entry name" value="ANTITOXIN VAPB49-RELATED-RELATED"/>
    <property type="match status" value="1"/>
</dbReference>
<organism evidence="2">
    <name type="scientific">uncultured Sphingomonas sp</name>
    <dbReference type="NCBI Taxonomy" id="158754"/>
    <lineage>
        <taxon>Bacteria</taxon>
        <taxon>Pseudomonadati</taxon>
        <taxon>Pseudomonadota</taxon>
        <taxon>Alphaproteobacteria</taxon>
        <taxon>Sphingomonadales</taxon>
        <taxon>Sphingomonadaceae</taxon>
        <taxon>Sphingomonas</taxon>
        <taxon>environmental samples</taxon>
    </lineage>
</organism>